<gene>
    <name evidence="1" type="ORF">SLS59_006999</name>
</gene>
<evidence type="ECO:0000313" key="2">
    <source>
        <dbReference type="Proteomes" id="UP001521222"/>
    </source>
</evidence>
<comment type="caution">
    <text evidence="1">The sequence shown here is derived from an EMBL/GenBank/DDBJ whole genome shotgun (WGS) entry which is preliminary data.</text>
</comment>
<dbReference type="Proteomes" id="UP001521222">
    <property type="component" value="Unassembled WGS sequence"/>
</dbReference>
<evidence type="ECO:0000313" key="1">
    <source>
        <dbReference type="EMBL" id="KAL1598315.1"/>
    </source>
</evidence>
<accession>A0ABR3R1K3</accession>
<organism evidence="1 2">
    <name type="scientific">Nothophoma quercina</name>
    <dbReference type="NCBI Taxonomy" id="749835"/>
    <lineage>
        <taxon>Eukaryota</taxon>
        <taxon>Fungi</taxon>
        <taxon>Dikarya</taxon>
        <taxon>Ascomycota</taxon>
        <taxon>Pezizomycotina</taxon>
        <taxon>Dothideomycetes</taxon>
        <taxon>Pleosporomycetidae</taxon>
        <taxon>Pleosporales</taxon>
        <taxon>Pleosporineae</taxon>
        <taxon>Didymellaceae</taxon>
        <taxon>Nothophoma</taxon>
    </lineage>
</organism>
<name>A0ABR3R1K3_9PLEO</name>
<reference evidence="1 2" key="1">
    <citation type="submission" date="2024-02" db="EMBL/GenBank/DDBJ databases">
        <title>De novo assembly and annotation of 12 fungi associated with fruit tree decline syndrome in Ontario, Canada.</title>
        <authorList>
            <person name="Sulman M."/>
            <person name="Ellouze W."/>
            <person name="Ilyukhin E."/>
        </authorList>
    </citation>
    <scope>NUCLEOTIDE SEQUENCE [LARGE SCALE GENOMIC DNA]</scope>
    <source>
        <strain evidence="1 2">M97-236</strain>
    </source>
</reference>
<sequence>MATSRVANRYIKRGDLVTLLETLFPGTNYSIQYQIYHENSLQYVSIYKAGLLIFVDPFQTETASISKK</sequence>
<protein>
    <submittedName>
        <fullName evidence="1">Uncharacterized protein</fullName>
    </submittedName>
</protein>
<proteinExistence type="predicted"/>
<keyword evidence="2" id="KW-1185">Reference proteome</keyword>
<dbReference type="EMBL" id="JAKIXB020000023">
    <property type="protein sequence ID" value="KAL1598315.1"/>
    <property type="molecule type" value="Genomic_DNA"/>
</dbReference>